<keyword evidence="1" id="KW-1133">Transmembrane helix</keyword>
<evidence type="ECO:0000313" key="3">
    <source>
        <dbReference type="Proteomes" id="UP000033935"/>
    </source>
</evidence>
<gene>
    <name evidence="2" type="ORF">UT30_C0008G0010</name>
</gene>
<dbReference type="AlphaFoldDB" id="A0A0G0MMP2"/>
<keyword evidence="1" id="KW-0472">Membrane</keyword>
<dbReference type="CDD" id="cd13585">
    <property type="entry name" value="PBP2_TMBP_like"/>
    <property type="match status" value="1"/>
</dbReference>
<protein>
    <submittedName>
        <fullName evidence="2">Extracellular solute-binding protein</fullName>
    </submittedName>
</protein>
<dbReference type="SUPFAM" id="SSF53850">
    <property type="entry name" value="Periplasmic binding protein-like II"/>
    <property type="match status" value="1"/>
</dbReference>
<dbReference type="Pfam" id="PF01547">
    <property type="entry name" value="SBP_bac_1"/>
    <property type="match status" value="1"/>
</dbReference>
<sequence>MAMNEKPSSGTLRAGLKKALSFFHLKEGSFFYSYDREKLVSRGIIFLLLLIYISVTVYIFSQSGKIGISDSRKIKLVVAVPAGQETTKIYMELIKRFEVKNPDIKVELRDIAGNYYQKLLLMIVGNIGPDLMWMGQSFSEFADRGVFMDISERLKTDKDIDLANYESTVVRWYTQDGHIYGIPYGIDLKFLAYNKKLFRKAGLAYPRDNWTYEDFLENARKLTVVDKSGRISRFGFRGRLDYSLFGAQVISEDGKKILCNTPNMINYFKINLELQQKWRVTPRPEDEQQQGLDRYSYFSQERVAMMYFCTWDLFFIKTRFKDIDWDIVMNPKISKKTQWASSQGIVIAKNTKYPDAAWKLAKIFLSRDFQLAMSFECLPSDYRYAQEAVSLHTGKPENYPILLKMMKLLSPIPRVPHLQELFAGFNNVSSRVWNGLDTPETAMTKLEQSLNRKLQKFKTLQQHTEEK</sequence>
<name>A0A0G0MMP2_9BACT</name>
<keyword evidence="1" id="KW-0812">Transmembrane</keyword>
<organism evidence="2 3">
    <name type="scientific">Candidatus Uhrbacteria bacterium GW2011_GWF2_39_13</name>
    <dbReference type="NCBI Taxonomy" id="1618995"/>
    <lineage>
        <taxon>Bacteria</taxon>
        <taxon>Candidatus Uhriibacteriota</taxon>
    </lineage>
</organism>
<evidence type="ECO:0000313" key="2">
    <source>
        <dbReference type="EMBL" id="KKR04388.1"/>
    </source>
</evidence>
<dbReference type="PANTHER" id="PTHR43649:SF12">
    <property type="entry name" value="DIACETYLCHITOBIOSE BINDING PROTEIN DASA"/>
    <property type="match status" value="1"/>
</dbReference>
<dbReference type="EMBL" id="LBWG01000008">
    <property type="protein sequence ID" value="KKR04388.1"/>
    <property type="molecule type" value="Genomic_DNA"/>
</dbReference>
<dbReference type="Gene3D" id="3.40.190.10">
    <property type="entry name" value="Periplasmic binding protein-like II"/>
    <property type="match status" value="1"/>
</dbReference>
<reference evidence="2 3" key="1">
    <citation type="journal article" date="2015" name="Nature">
        <title>rRNA introns, odd ribosomes, and small enigmatic genomes across a large radiation of phyla.</title>
        <authorList>
            <person name="Brown C.T."/>
            <person name="Hug L.A."/>
            <person name="Thomas B.C."/>
            <person name="Sharon I."/>
            <person name="Castelle C.J."/>
            <person name="Singh A."/>
            <person name="Wilkins M.J."/>
            <person name="Williams K.H."/>
            <person name="Banfield J.F."/>
        </authorList>
    </citation>
    <scope>NUCLEOTIDE SEQUENCE [LARGE SCALE GENOMIC DNA]</scope>
</reference>
<proteinExistence type="predicted"/>
<accession>A0A0G0MMP2</accession>
<dbReference type="InterPro" id="IPR006059">
    <property type="entry name" value="SBP"/>
</dbReference>
<dbReference type="PANTHER" id="PTHR43649">
    <property type="entry name" value="ARABINOSE-BINDING PROTEIN-RELATED"/>
    <property type="match status" value="1"/>
</dbReference>
<comment type="caution">
    <text evidence="2">The sequence shown here is derived from an EMBL/GenBank/DDBJ whole genome shotgun (WGS) entry which is preliminary data.</text>
</comment>
<feature type="transmembrane region" description="Helical" evidence="1">
    <location>
        <begin position="39"/>
        <end position="60"/>
    </location>
</feature>
<dbReference type="Proteomes" id="UP000033935">
    <property type="component" value="Unassembled WGS sequence"/>
</dbReference>
<evidence type="ECO:0000256" key="1">
    <source>
        <dbReference type="SAM" id="Phobius"/>
    </source>
</evidence>
<dbReference type="InterPro" id="IPR050490">
    <property type="entry name" value="Bact_solute-bd_prot1"/>
</dbReference>